<dbReference type="InterPro" id="IPR011059">
    <property type="entry name" value="Metal-dep_hydrolase_composite"/>
</dbReference>
<proteinExistence type="predicted"/>
<dbReference type="PANTHER" id="PTHR43794">
    <property type="entry name" value="AMINOHYDROLASE SSNA-RELATED"/>
    <property type="match status" value="1"/>
</dbReference>
<evidence type="ECO:0000259" key="4">
    <source>
        <dbReference type="Pfam" id="PF01979"/>
    </source>
</evidence>
<dbReference type="GO" id="GO:0046872">
    <property type="term" value="F:metal ion binding"/>
    <property type="evidence" value="ECO:0007669"/>
    <property type="project" value="UniProtKB-KW"/>
</dbReference>
<dbReference type="Gene3D" id="3.20.20.140">
    <property type="entry name" value="Metal-dependent hydrolases"/>
    <property type="match status" value="1"/>
</dbReference>
<dbReference type="AlphaFoldDB" id="A0A6C7EJ01"/>
<dbReference type="EMBL" id="AP012057">
    <property type="protein sequence ID" value="BAN04518.1"/>
    <property type="molecule type" value="Genomic_DNA"/>
</dbReference>
<evidence type="ECO:0000313" key="6">
    <source>
        <dbReference type="EMBL" id="BAN04518.1"/>
    </source>
</evidence>
<dbReference type="SUPFAM" id="SSF51338">
    <property type="entry name" value="Composite domain of metallo-dependent hydrolases"/>
    <property type="match status" value="1"/>
</dbReference>
<protein>
    <submittedName>
        <fullName evidence="6">Putative hydrolase</fullName>
    </submittedName>
</protein>
<feature type="domain" description="Aminodeoxyfutalosine deaminase/Imidazolonepropionase-like composite" evidence="5">
    <location>
        <begin position="21"/>
        <end position="46"/>
    </location>
</feature>
<feature type="domain" description="Amidohydrolase-related" evidence="4">
    <location>
        <begin position="56"/>
        <end position="412"/>
    </location>
</feature>
<keyword evidence="2 6" id="KW-0378">Hydrolase</keyword>
<dbReference type="Pfam" id="PF22039">
    <property type="entry name" value="HUTI_composite_bact"/>
    <property type="match status" value="1"/>
</dbReference>
<dbReference type="RefSeq" id="WP_015443765.1">
    <property type="nucleotide sequence ID" value="NC_020520.1"/>
</dbReference>
<reference evidence="6 7" key="1">
    <citation type="journal article" date="2013" name="Int. J. Syst. Evol. Microbiol.">
        <title>Ilumatobacter nonamiense sp. nov. and Ilumatobacter coccineum sp. nov., isolated from seashore sand.</title>
        <authorList>
            <person name="Matsumoto A."/>
            <person name="Kasai H."/>
            <person name="Matsuo Y."/>
            <person name="Shizuri Y."/>
            <person name="Ichikawa N."/>
            <person name="Fujita N."/>
            <person name="Omura S."/>
            <person name="Takahashi Y."/>
        </authorList>
    </citation>
    <scope>NUCLEOTIDE SEQUENCE [LARGE SCALE GENOMIC DNA]</scope>
    <source>
        <strain evidence="7">NBRC 103263 / KCTC 29153 / YM16-304</strain>
    </source>
</reference>
<dbReference type="OrthoDB" id="3189065at2"/>
<dbReference type="GO" id="GO:0016810">
    <property type="term" value="F:hydrolase activity, acting on carbon-nitrogen (but not peptide) bonds"/>
    <property type="evidence" value="ECO:0007669"/>
    <property type="project" value="InterPro"/>
</dbReference>
<organism evidence="6 7">
    <name type="scientific">Ilumatobacter coccineus (strain NBRC 103263 / KCTC 29153 / YM16-304)</name>
    <dbReference type="NCBI Taxonomy" id="1313172"/>
    <lineage>
        <taxon>Bacteria</taxon>
        <taxon>Bacillati</taxon>
        <taxon>Actinomycetota</taxon>
        <taxon>Acidimicrobiia</taxon>
        <taxon>Acidimicrobiales</taxon>
        <taxon>Ilumatobacteraceae</taxon>
        <taxon>Ilumatobacter</taxon>
    </lineage>
</organism>
<accession>A0A6C7EJ01</accession>
<dbReference type="InterPro" id="IPR006680">
    <property type="entry name" value="Amidohydro-rel"/>
</dbReference>
<evidence type="ECO:0000256" key="2">
    <source>
        <dbReference type="ARBA" id="ARBA00022801"/>
    </source>
</evidence>
<evidence type="ECO:0000256" key="3">
    <source>
        <dbReference type="ARBA" id="ARBA00022833"/>
    </source>
</evidence>
<name>A0A6C7EJ01_ILUCY</name>
<dbReference type="InterPro" id="IPR050287">
    <property type="entry name" value="MTA/SAH_deaminase"/>
</dbReference>
<sequence length="452" mass="48263">MRIIRGTVVTMNPGREIIDNGAVLIDGTEIAAVGRFDEVRAASPDAKVSGSTSDLVAPGYINGHQHLTGDRLIQSSIPDDLPPGESIFTWVVPIHAEHTGDDDELSATLTLAESLTNGITTTFEAGTVAHPDRIARAAEKVGARLTIGTWGWDIEEGPFVGSVDEVVDRQRRMLDLPTGPLVSGWVSLVGHDLMSDELVVAATELARSRQVGMTFHLSPSTSDTESYLARTGRAPVVHLDSLGVLGSHLAIAHGVHLDDDEVALLVGSRTGVISCPWAYLRLGQGLAREFRHLDLWRDGGRLALGCDSENAGDMVDGLRAAALFAGMAKERDLDPTVFGAHDALELLTIRGAEALGVDDRVGSIEVGKQADLVVHDRSRLEWIPQSPDPVLQLVWGSDGRSVRDVYVAGEQVVADKQITAIDVHALTDDAVAAGAALRTRAGIDDVSRWPKI</sequence>
<keyword evidence="7" id="KW-1185">Reference proteome</keyword>
<keyword evidence="1" id="KW-0479">Metal-binding</keyword>
<dbReference type="Proteomes" id="UP000011863">
    <property type="component" value="Chromosome"/>
</dbReference>
<dbReference type="Pfam" id="PF01979">
    <property type="entry name" value="Amidohydro_1"/>
    <property type="match status" value="1"/>
</dbReference>
<dbReference type="PANTHER" id="PTHR43794:SF11">
    <property type="entry name" value="AMIDOHYDROLASE-RELATED DOMAIN-CONTAINING PROTEIN"/>
    <property type="match status" value="1"/>
</dbReference>
<dbReference type="SUPFAM" id="SSF51556">
    <property type="entry name" value="Metallo-dependent hydrolases"/>
    <property type="match status" value="1"/>
</dbReference>
<evidence type="ECO:0000256" key="1">
    <source>
        <dbReference type="ARBA" id="ARBA00022723"/>
    </source>
</evidence>
<evidence type="ECO:0000313" key="7">
    <source>
        <dbReference type="Proteomes" id="UP000011863"/>
    </source>
</evidence>
<gene>
    <name evidence="6" type="ORF">YM304_42040</name>
</gene>
<dbReference type="InterPro" id="IPR054418">
    <property type="entry name" value="MQNX/HUTI_composite_N"/>
</dbReference>
<dbReference type="Gene3D" id="2.30.40.10">
    <property type="entry name" value="Urease, subunit C, domain 1"/>
    <property type="match status" value="1"/>
</dbReference>
<dbReference type="InterPro" id="IPR032466">
    <property type="entry name" value="Metal_Hydrolase"/>
</dbReference>
<dbReference type="KEGG" id="aym:YM304_42040"/>
<keyword evidence="3" id="KW-0862">Zinc</keyword>
<evidence type="ECO:0000259" key="5">
    <source>
        <dbReference type="Pfam" id="PF22039"/>
    </source>
</evidence>